<evidence type="ECO:0000313" key="1">
    <source>
        <dbReference type="EMBL" id="CAD7001431.1"/>
    </source>
</evidence>
<organism evidence="1 2">
    <name type="scientific">Ceratitis capitata</name>
    <name type="common">Mediterranean fruit fly</name>
    <name type="synonym">Tephritis capitata</name>
    <dbReference type="NCBI Taxonomy" id="7213"/>
    <lineage>
        <taxon>Eukaryota</taxon>
        <taxon>Metazoa</taxon>
        <taxon>Ecdysozoa</taxon>
        <taxon>Arthropoda</taxon>
        <taxon>Hexapoda</taxon>
        <taxon>Insecta</taxon>
        <taxon>Pterygota</taxon>
        <taxon>Neoptera</taxon>
        <taxon>Endopterygota</taxon>
        <taxon>Diptera</taxon>
        <taxon>Brachycera</taxon>
        <taxon>Muscomorpha</taxon>
        <taxon>Tephritoidea</taxon>
        <taxon>Tephritidae</taxon>
        <taxon>Ceratitis</taxon>
        <taxon>Ceratitis</taxon>
    </lineage>
</organism>
<reference evidence="1" key="1">
    <citation type="submission" date="2020-11" db="EMBL/GenBank/DDBJ databases">
        <authorList>
            <person name="Whitehead M."/>
        </authorList>
    </citation>
    <scope>NUCLEOTIDE SEQUENCE</scope>
    <source>
        <strain evidence="1">EGII</strain>
    </source>
</reference>
<dbReference type="EMBL" id="CAJHJT010000023">
    <property type="protein sequence ID" value="CAD7001431.1"/>
    <property type="molecule type" value="Genomic_DNA"/>
</dbReference>
<sequence>MKGRQESTDILIAANYGERRGADDFQKTSGSPNLFKECCEKQGIDHLLIPTVPGSTRYSPFKILTGLDMVTTGSIEFHELIDAEYEARRRQASEIKACIQKENKRYFDRKKNEATNYKLKDLRFN</sequence>
<proteinExistence type="predicted"/>
<gene>
    <name evidence="1" type="ORF">CCAP1982_LOCUS9928</name>
</gene>
<accession>A0A811URU7</accession>
<dbReference type="AlphaFoldDB" id="A0A811URU7"/>
<name>A0A811URU7_CERCA</name>
<keyword evidence="2" id="KW-1185">Reference proteome</keyword>
<comment type="caution">
    <text evidence="1">The sequence shown here is derived from an EMBL/GenBank/DDBJ whole genome shotgun (WGS) entry which is preliminary data.</text>
</comment>
<protein>
    <submittedName>
        <fullName evidence="1">(Mediterranean fruit fly) hypothetical protein</fullName>
    </submittedName>
</protein>
<dbReference type="Proteomes" id="UP000606786">
    <property type="component" value="Unassembled WGS sequence"/>
</dbReference>
<evidence type="ECO:0000313" key="2">
    <source>
        <dbReference type="Proteomes" id="UP000606786"/>
    </source>
</evidence>